<sequence length="112" mass="13255">MQNVKQMENELIVYDDEAKDWLDFALGSMSERMGWEFPKVIEEWLFEFVAEVGYVLKTNPRDTLYCFDNAYVNGVWGQIEDRGWSKKEATALYKEGDLLFYDKASGYYVEYL</sequence>
<dbReference type="RefSeq" id="WP_139026811.1">
    <property type="nucleotide sequence ID" value="NZ_VDBS01000048.1"/>
</dbReference>
<name>A0AAX2UIH9_9BACT</name>
<evidence type="ECO:0000313" key="2">
    <source>
        <dbReference type="Proteomes" id="UP000306813"/>
    </source>
</evidence>
<dbReference type="EMBL" id="VDBS01000048">
    <property type="protein sequence ID" value="TNB56893.1"/>
    <property type="molecule type" value="Genomic_DNA"/>
</dbReference>
<comment type="caution">
    <text evidence="1">The sequence shown here is derived from an EMBL/GenBank/DDBJ whole genome shotgun (WGS) entry which is preliminary data.</text>
</comment>
<gene>
    <name evidence="1" type="ORF">FDW42_06375</name>
</gene>
<evidence type="ECO:0000313" key="1">
    <source>
        <dbReference type="EMBL" id="TNB56893.1"/>
    </source>
</evidence>
<proteinExistence type="predicted"/>
<accession>A0AAX2UIH9</accession>
<dbReference type="AlphaFoldDB" id="A0AAX2UIH9"/>
<reference evidence="1 2" key="1">
    <citation type="submission" date="2019-05" db="EMBL/GenBank/DDBJ databases">
        <title>Draft genomes of eight strains of Campylobacter helveticus isolated from cats and a dog in New Zealand.</title>
        <authorList>
            <person name="Bojanic K."/>
            <person name="Midwinter A.C."/>
            <person name="Biggs P.J."/>
            <person name="Acke E."/>
            <person name="Cornelius A.J."/>
            <person name="Marshall J.C."/>
        </authorList>
    </citation>
    <scope>NUCLEOTIDE SEQUENCE [LARGE SCALE GENOMIC DNA]</scope>
    <source>
        <strain evidence="1 2">ACP123b</strain>
    </source>
</reference>
<protein>
    <submittedName>
        <fullName evidence="1">Uncharacterized protein</fullName>
    </submittedName>
</protein>
<dbReference type="Proteomes" id="UP000306813">
    <property type="component" value="Unassembled WGS sequence"/>
</dbReference>
<organism evidence="1 2">
    <name type="scientific">Campylobacter helveticus</name>
    <dbReference type="NCBI Taxonomy" id="28898"/>
    <lineage>
        <taxon>Bacteria</taxon>
        <taxon>Pseudomonadati</taxon>
        <taxon>Campylobacterota</taxon>
        <taxon>Epsilonproteobacteria</taxon>
        <taxon>Campylobacterales</taxon>
        <taxon>Campylobacteraceae</taxon>
        <taxon>Campylobacter</taxon>
    </lineage>
</organism>